<accession>A0ACC0DRX7</accession>
<reference evidence="1 2" key="3">
    <citation type="journal article" date="2022" name="Microbiol. Spectr.">
        <title>Folding features and dynamics of 3D genome architecture in plant fungal pathogens.</title>
        <authorList>
            <person name="Xia C."/>
        </authorList>
    </citation>
    <scope>NUCLEOTIDE SEQUENCE [LARGE SCALE GENOMIC DNA]</scope>
    <source>
        <strain evidence="1 2">93-210</strain>
    </source>
</reference>
<dbReference type="Proteomes" id="UP001060170">
    <property type="component" value="Chromosome 16"/>
</dbReference>
<protein>
    <submittedName>
        <fullName evidence="1">Uncharacterized protein</fullName>
    </submittedName>
</protein>
<sequence length="222" mass="23961">MVDWSNLTRWSNIANQVEKRLNQLKDLFDLPYTNRSAPPISHVFPVLATSPLTSSRFSNENLAPPTKRSSSSCNNQTAAYRPVSRTTSACPLSPMNTPPNESVGKSLCYQFPAVAKLGVTKGVRILISPFINLITDQVQALCAKHIGAASSTGTMSAEGREYATGPNYKDIPPMLRKEFPNSKELVMMAFDGGSGPIRSTTGSTKAPKGVTVKQKANGKESL</sequence>
<keyword evidence="2" id="KW-1185">Reference proteome</keyword>
<dbReference type="EMBL" id="CM045880">
    <property type="protein sequence ID" value="KAI7938162.1"/>
    <property type="molecule type" value="Genomic_DNA"/>
</dbReference>
<gene>
    <name evidence="1" type="ORF">MJO28_015082</name>
</gene>
<comment type="caution">
    <text evidence="1">The sequence shown here is derived from an EMBL/GenBank/DDBJ whole genome shotgun (WGS) entry which is preliminary data.</text>
</comment>
<organism evidence="1 2">
    <name type="scientific">Puccinia striiformis f. sp. tritici</name>
    <dbReference type="NCBI Taxonomy" id="168172"/>
    <lineage>
        <taxon>Eukaryota</taxon>
        <taxon>Fungi</taxon>
        <taxon>Dikarya</taxon>
        <taxon>Basidiomycota</taxon>
        <taxon>Pucciniomycotina</taxon>
        <taxon>Pucciniomycetes</taxon>
        <taxon>Pucciniales</taxon>
        <taxon>Pucciniaceae</taxon>
        <taxon>Puccinia</taxon>
    </lineage>
</organism>
<reference evidence="2" key="1">
    <citation type="journal article" date="2018" name="BMC Genomics">
        <title>Genomic insights into host adaptation between the wheat stripe rust pathogen (Puccinia striiformis f. sp. tritici) and the barley stripe rust pathogen (Puccinia striiformis f. sp. hordei).</title>
        <authorList>
            <person name="Xia C."/>
            <person name="Wang M."/>
            <person name="Yin C."/>
            <person name="Cornejo O.E."/>
            <person name="Hulbert S.H."/>
            <person name="Chen X."/>
        </authorList>
    </citation>
    <scope>NUCLEOTIDE SEQUENCE [LARGE SCALE GENOMIC DNA]</scope>
    <source>
        <strain evidence="2">93-210</strain>
    </source>
</reference>
<evidence type="ECO:0000313" key="2">
    <source>
        <dbReference type="Proteomes" id="UP001060170"/>
    </source>
</evidence>
<proteinExistence type="predicted"/>
<reference evidence="2" key="2">
    <citation type="journal article" date="2018" name="Mol. Plant Microbe Interact.">
        <title>Genome sequence resources for the wheat stripe rust pathogen (Puccinia striiformis f. sp. tritici) and the barley stripe rust pathogen (Puccinia striiformis f. sp. hordei).</title>
        <authorList>
            <person name="Xia C."/>
            <person name="Wang M."/>
            <person name="Yin C."/>
            <person name="Cornejo O.E."/>
            <person name="Hulbert S.H."/>
            <person name="Chen X."/>
        </authorList>
    </citation>
    <scope>NUCLEOTIDE SEQUENCE [LARGE SCALE GENOMIC DNA]</scope>
    <source>
        <strain evidence="2">93-210</strain>
    </source>
</reference>
<name>A0ACC0DRX7_9BASI</name>
<evidence type="ECO:0000313" key="1">
    <source>
        <dbReference type="EMBL" id="KAI7938162.1"/>
    </source>
</evidence>